<dbReference type="SUPFAM" id="SSF55821">
    <property type="entry name" value="YrdC/RibB"/>
    <property type="match status" value="1"/>
</dbReference>
<reference evidence="2" key="1">
    <citation type="submission" date="2022-05" db="EMBL/GenBank/DDBJ databases">
        <authorList>
            <person name="Sun H.-N."/>
        </authorList>
    </citation>
    <scope>NUCLEOTIDE SEQUENCE</scope>
    <source>
        <strain evidence="2">HB14</strain>
    </source>
</reference>
<dbReference type="EMBL" id="JAMFTH010000001">
    <property type="protein sequence ID" value="MCP8898835.1"/>
    <property type="molecule type" value="Genomic_DNA"/>
</dbReference>
<evidence type="ECO:0000313" key="2">
    <source>
        <dbReference type="EMBL" id="MCP8898835.1"/>
    </source>
</evidence>
<evidence type="ECO:0000313" key="3">
    <source>
        <dbReference type="Proteomes" id="UP001139319"/>
    </source>
</evidence>
<accession>A0A9X2I1Y8</accession>
<evidence type="ECO:0000259" key="1">
    <source>
        <dbReference type="PROSITE" id="PS51163"/>
    </source>
</evidence>
<name>A0A9X2I1Y8_9GAMM</name>
<organism evidence="2 3">
    <name type="scientific">Gilvimarinus xylanilyticus</name>
    <dbReference type="NCBI Taxonomy" id="2944139"/>
    <lineage>
        <taxon>Bacteria</taxon>
        <taxon>Pseudomonadati</taxon>
        <taxon>Pseudomonadota</taxon>
        <taxon>Gammaproteobacteria</taxon>
        <taxon>Cellvibrionales</taxon>
        <taxon>Cellvibrionaceae</taxon>
        <taxon>Gilvimarinus</taxon>
    </lineage>
</organism>
<gene>
    <name evidence="2" type="ORF">M6D89_05925</name>
</gene>
<dbReference type="InterPro" id="IPR017945">
    <property type="entry name" value="DHBP_synth_RibB-like_a/b_dom"/>
</dbReference>
<dbReference type="EC" id="2.7.7.87" evidence="2"/>
<dbReference type="InterPro" id="IPR052532">
    <property type="entry name" value="SUA5_domain"/>
</dbReference>
<dbReference type="Gene3D" id="3.90.870.10">
    <property type="entry name" value="DHBP synthase"/>
    <property type="match status" value="1"/>
</dbReference>
<dbReference type="PROSITE" id="PS51163">
    <property type="entry name" value="YRDC"/>
    <property type="match status" value="1"/>
</dbReference>
<proteinExistence type="predicted"/>
<dbReference type="GO" id="GO:0003725">
    <property type="term" value="F:double-stranded RNA binding"/>
    <property type="evidence" value="ECO:0007669"/>
    <property type="project" value="InterPro"/>
</dbReference>
<dbReference type="GO" id="GO:0061710">
    <property type="term" value="F:L-threonylcarbamoyladenylate synthase"/>
    <property type="evidence" value="ECO:0007669"/>
    <property type="project" value="UniProtKB-EC"/>
</dbReference>
<sequence>MAQFFQIHPENPQPRLISQAVDIIRRGGIIAYPTDSAYALGCHIGDKMALDRIRLMRRLDKNHNFTLMCRDLSEIATYARVDNQVFRLLKAHTPGPYTFILEGTSEVPRRLRHPKRKTIGLRVPDNKIALALLEELNEPLMSSTLLLPDDEFPLTDPYDIRDTLEHQVELVIDGGFCGLEPTTVVGLTDDAPELIRQGKGDFSALLAN</sequence>
<protein>
    <submittedName>
        <fullName evidence="2">L-threonylcarbamoyladenylate synthase</fullName>
        <ecNumber evidence="2">2.7.7.87</ecNumber>
    </submittedName>
</protein>
<keyword evidence="2" id="KW-0808">Transferase</keyword>
<dbReference type="AlphaFoldDB" id="A0A9X2I1Y8"/>
<keyword evidence="2" id="KW-0548">Nucleotidyltransferase</keyword>
<dbReference type="PANTHER" id="PTHR42828">
    <property type="entry name" value="DHBP SYNTHASE RIBB-LIKE ALPHA/BETA DOMAIN-CONTAINING PROTEIN"/>
    <property type="match status" value="1"/>
</dbReference>
<dbReference type="RefSeq" id="WP_253967102.1">
    <property type="nucleotide sequence ID" value="NZ_JAMFTH010000001.1"/>
</dbReference>
<reference evidence="2" key="2">
    <citation type="submission" date="2023-01" db="EMBL/GenBank/DDBJ databases">
        <title>Gilvimarinus xylanilyticus HB14 isolated from Caulerpa lentillifera aquaculture base in Hainan, China.</title>
        <authorList>
            <person name="Zhang Y.-J."/>
        </authorList>
    </citation>
    <scope>NUCLEOTIDE SEQUENCE</scope>
    <source>
        <strain evidence="2">HB14</strain>
    </source>
</reference>
<dbReference type="InterPro" id="IPR006070">
    <property type="entry name" value="Sua5-like_dom"/>
</dbReference>
<comment type="caution">
    <text evidence="2">The sequence shown here is derived from an EMBL/GenBank/DDBJ whole genome shotgun (WGS) entry which is preliminary data.</text>
</comment>
<dbReference type="Proteomes" id="UP001139319">
    <property type="component" value="Unassembled WGS sequence"/>
</dbReference>
<dbReference type="PANTHER" id="PTHR42828:SF3">
    <property type="entry name" value="THREONYLCARBAMOYL-AMP SYNTHASE"/>
    <property type="match status" value="1"/>
</dbReference>
<keyword evidence="3" id="KW-1185">Reference proteome</keyword>
<feature type="domain" description="YrdC-like" evidence="1">
    <location>
        <begin position="14"/>
        <end position="200"/>
    </location>
</feature>
<dbReference type="NCBIfam" id="TIGR00057">
    <property type="entry name" value="L-threonylcarbamoyladenylate synthase"/>
    <property type="match status" value="1"/>
</dbReference>
<dbReference type="Pfam" id="PF01300">
    <property type="entry name" value="Sua5_yciO_yrdC"/>
    <property type="match status" value="1"/>
</dbReference>